<protein>
    <submittedName>
        <fullName evidence="2">Uncharacterized protein</fullName>
    </submittedName>
</protein>
<evidence type="ECO:0000313" key="3">
    <source>
        <dbReference type="Proteomes" id="UP001187192"/>
    </source>
</evidence>
<dbReference type="Proteomes" id="UP001187192">
    <property type="component" value="Unassembled WGS sequence"/>
</dbReference>
<feature type="chain" id="PRO_5041673150" evidence="1">
    <location>
        <begin position="21"/>
        <end position="89"/>
    </location>
</feature>
<keyword evidence="1" id="KW-0732">Signal</keyword>
<keyword evidence="3" id="KW-1185">Reference proteome</keyword>
<accession>A0AA87ZBW4</accession>
<sequence length="89" mass="9701">MSKYASHLILLIILLLLITAFHKSTLTEAGRQVLKVQDNQGVTKFSHPQRTWPETAVPNFNFGNSAAAVYEDQHVGPENSGNSSRGGGH</sequence>
<comment type="caution">
    <text evidence="2">The sequence shown here is derived from an EMBL/GenBank/DDBJ whole genome shotgun (WGS) entry which is preliminary data.</text>
</comment>
<dbReference type="EMBL" id="BTGU01000002">
    <property type="protein sequence ID" value="GMN30019.1"/>
    <property type="molecule type" value="Genomic_DNA"/>
</dbReference>
<evidence type="ECO:0000256" key="1">
    <source>
        <dbReference type="SAM" id="SignalP"/>
    </source>
</evidence>
<gene>
    <name evidence="2" type="ORF">TIFTF001_002653</name>
</gene>
<feature type="signal peptide" evidence="1">
    <location>
        <begin position="1"/>
        <end position="20"/>
    </location>
</feature>
<name>A0AA87ZBW4_FICCA</name>
<reference evidence="2" key="1">
    <citation type="submission" date="2023-07" db="EMBL/GenBank/DDBJ databases">
        <title>draft genome sequence of fig (Ficus carica).</title>
        <authorList>
            <person name="Takahashi T."/>
            <person name="Nishimura K."/>
        </authorList>
    </citation>
    <scope>NUCLEOTIDE SEQUENCE</scope>
</reference>
<evidence type="ECO:0000313" key="2">
    <source>
        <dbReference type="EMBL" id="GMN30019.1"/>
    </source>
</evidence>
<dbReference type="AlphaFoldDB" id="A0AA87ZBW4"/>
<organism evidence="2 3">
    <name type="scientific">Ficus carica</name>
    <name type="common">Common fig</name>
    <dbReference type="NCBI Taxonomy" id="3494"/>
    <lineage>
        <taxon>Eukaryota</taxon>
        <taxon>Viridiplantae</taxon>
        <taxon>Streptophyta</taxon>
        <taxon>Embryophyta</taxon>
        <taxon>Tracheophyta</taxon>
        <taxon>Spermatophyta</taxon>
        <taxon>Magnoliopsida</taxon>
        <taxon>eudicotyledons</taxon>
        <taxon>Gunneridae</taxon>
        <taxon>Pentapetalae</taxon>
        <taxon>rosids</taxon>
        <taxon>fabids</taxon>
        <taxon>Rosales</taxon>
        <taxon>Moraceae</taxon>
        <taxon>Ficeae</taxon>
        <taxon>Ficus</taxon>
    </lineage>
</organism>
<proteinExistence type="predicted"/>